<dbReference type="Proteomes" id="UP000694563">
    <property type="component" value="Chromosome 6"/>
</dbReference>
<accession>A0A8C3UUN6</accession>
<dbReference type="Ensembl" id="ENSCUST00005019975.1">
    <property type="protein sequence ID" value="ENSCUSP00005019249.1"/>
    <property type="gene ID" value="ENSCUSG00005012334.1"/>
</dbReference>
<keyword evidence="3" id="KW-1185">Reference proteome</keyword>
<keyword evidence="1" id="KW-0472">Membrane</keyword>
<feature type="transmembrane region" description="Helical" evidence="1">
    <location>
        <begin position="94"/>
        <end position="113"/>
    </location>
</feature>
<organism evidence="2 3">
    <name type="scientific">Catharus ustulatus</name>
    <name type="common">Russet-backed thrush</name>
    <name type="synonym">Hylocichla ustulatus</name>
    <dbReference type="NCBI Taxonomy" id="91951"/>
    <lineage>
        <taxon>Eukaryota</taxon>
        <taxon>Metazoa</taxon>
        <taxon>Chordata</taxon>
        <taxon>Craniata</taxon>
        <taxon>Vertebrata</taxon>
        <taxon>Euteleostomi</taxon>
        <taxon>Archelosauria</taxon>
        <taxon>Archosauria</taxon>
        <taxon>Dinosauria</taxon>
        <taxon>Saurischia</taxon>
        <taxon>Theropoda</taxon>
        <taxon>Coelurosauria</taxon>
        <taxon>Aves</taxon>
        <taxon>Neognathae</taxon>
        <taxon>Neoaves</taxon>
        <taxon>Telluraves</taxon>
        <taxon>Australaves</taxon>
        <taxon>Passeriformes</taxon>
        <taxon>Turdidae</taxon>
        <taxon>Catharus</taxon>
    </lineage>
</organism>
<dbReference type="InterPro" id="IPR035959">
    <property type="entry name" value="RutC-like_sf"/>
</dbReference>
<evidence type="ECO:0000313" key="2">
    <source>
        <dbReference type="Ensembl" id="ENSCUSP00005019249.1"/>
    </source>
</evidence>
<evidence type="ECO:0000313" key="3">
    <source>
        <dbReference type="Proteomes" id="UP000694563"/>
    </source>
</evidence>
<keyword evidence="1" id="KW-1133">Transmembrane helix</keyword>
<proteinExistence type="predicted"/>
<evidence type="ECO:0000256" key="1">
    <source>
        <dbReference type="SAM" id="Phobius"/>
    </source>
</evidence>
<sequence length="116" mass="12690">CSSKSGHALNSILQHFIFNLQFIALVPCTMQLVSGGVCAEASVSLRHVGRVLQAMSHRTALHHVITATCYVTDSKSIPVARSIWQKKLRECKKVAALSIFSFLGCLVFLYSPLTLS</sequence>
<dbReference type="Gene3D" id="3.30.1330.40">
    <property type="entry name" value="RutC-like"/>
    <property type="match status" value="1"/>
</dbReference>
<dbReference type="SUPFAM" id="SSF55298">
    <property type="entry name" value="YjgF-like"/>
    <property type="match status" value="1"/>
</dbReference>
<keyword evidence="1" id="KW-0812">Transmembrane</keyword>
<name>A0A8C3UUN6_CATUS</name>
<reference evidence="2" key="2">
    <citation type="submission" date="2025-08" db="UniProtKB">
        <authorList>
            <consortium name="Ensembl"/>
        </authorList>
    </citation>
    <scope>IDENTIFICATION</scope>
</reference>
<reference evidence="2" key="3">
    <citation type="submission" date="2025-09" db="UniProtKB">
        <authorList>
            <consortium name="Ensembl"/>
        </authorList>
    </citation>
    <scope>IDENTIFICATION</scope>
</reference>
<dbReference type="AlphaFoldDB" id="A0A8C3UUN6"/>
<protein>
    <submittedName>
        <fullName evidence="2">Uncharacterized protein</fullName>
    </submittedName>
</protein>
<reference evidence="2" key="1">
    <citation type="submission" date="2020-10" db="EMBL/GenBank/DDBJ databases">
        <title>Catharus ustulatus (Swainson's thrush) genome, bCatUst1, primary haplotype v2.</title>
        <authorList>
            <person name="Delmore K."/>
            <person name="Vafadar M."/>
            <person name="Formenti G."/>
            <person name="Chow W."/>
            <person name="Pelan S."/>
            <person name="Howe K."/>
            <person name="Rhie A."/>
            <person name="Mountcastle J."/>
            <person name="Haase B."/>
            <person name="Fedrigo O."/>
            <person name="Jarvis E.D."/>
        </authorList>
    </citation>
    <scope>NUCLEOTIDE SEQUENCE [LARGE SCALE GENOMIC DNA]</scope>
</reference>